<evidence type="ECO:0000259" key="3">
    <source>
        <dbReference type="PROSITE" id="PS51840"/>
    </source>
</evidence>
<dbReference type="Gramene" id="QL12p035690:mrna">
    <property type="protein sequence ID" value="QL12p035690:mrna"/>
    <property type="gene ID" value="QL12p035690"/>
</dbReference>
<dbReference type="EMBL" id="LRBV02000012">
    <property type="status" value="NOT_ANNOTATED_CDS"/>
    <property type="molecule type" value="Genomic_DNA"/>
</dbReference>
<accession>A0A7N2N5P3</accession>
<dbReference type="PANTHER" id="PTHR34452">
    <property type="entry name" value="MYOSIN HEAVY CHAIN-RELATED PROTEIN"/>
    <property type="match status" value="1"/>
</dbReference>
<dbReference type="InterPro" id="IPR019448">
    <property type="entry name" value="NT-C2"/>
</dbReference>
<dbReference type="OMA" id="TEASYMR"/>
<name>A0A7N2N5P3_QUELO</name>
<feature type="coiled-coil region" evidence="1">
    <location>
        <begin position="308"/>
        <end position="335"/>
    </location>
</feature>
<evidence type="ECO:0000256" key="1">
    <source>
        <dbReference type="SAM" id="Coils"/>
    </source>
</evidence>
<evidence type="ECO:0000313" key="4">
    <source>
        <dbReference type="EnsemblPlants" id="QL12p035690:mrna"/>
    </source>
</evidence>
<feature type="compositionally biased region" description="Basic and acidic residues" evidence="2">
    <location>
        <begin position="150"/>
        <end position="160"/>
    </location>
</feature>
<dbReference type="Pfam" id="PF10358">
    <property type="entry name" value="NT-C2"/>
    <property type="match status" value="1"/>
</dbReference>
<protein>
    <recommendedName>
        <fullName evidence="3">C2 NT-type domain-containing protein</fullName>
    </recommendedName>
</protein>
<keyword evidence="1" id="KW-0175">Coiled coil</keyword>
<dbReference type="FunCoup" id="A0A7N2N5P3">
    <property type="interactions" value="1360"/>
</dbReference>
<feature type="region of interest" description="Disordered" evidence="2">
    <location>
        <begin position="258"/>
        <end position="279"/>
    </location>
</feature>
<dbReference type="PROSITE" id="PS51840">
    <property type="entry name" value="C2_NT"/>
    <property type="match status" value="1"/>
</dbReference>
<organism evidence="4 5">
    <name type="scientific">Quercus lobata</name>
    <name type="common">Valley oak</name>
    <dbReference type="NCBI Taxonomy" id="97700"/>
    <lineage>
        <taxon>Eukaryota</taxon>
        <taxon>Viridiplantae</taxon>
        <taxon>Streptophyta</taxon>
        <taxon>Embryophyta</taxon>
        <taxon>Tracheophyta</taxon>
        <taxon>Spermatophyta</taxon>
        <taxon>Magnoliopsida</taxon>
        <taxon>eudicotyledons</taxon>
        <taxon>Gunneridae</taxon>
        <taxon>Pentapetalae</taxon>
        <taxon>rosids</taxon>
        <taxon>fabids</taxon>
        <taxon>Fagales</taxon>
        <taxon>Fagaceae</taxon>
        <taxon>Quercus</taxon>
    </lineage>
</organism>
<feature type="coiled-coil region" evidence="1">
    <location>
        <begin position="881"/>
        <end position="929"/>
    </location>
</feature>
<reference evidence="4 5" key="1">
    <citation type="journal article" date="2016" name="G3 (Bethesda)">
        <title>First Draft Assembly and Annotation of the Genome of a California Endemic Oak Quercus lobata Nee (Fagaceae).</title>
        <authorList>
            <person name="Sork V.L."/>
            <person name="Fitz-Gibbon S.T."/>
            <person name="Puiu D."/>
            <person name="Crepeau M."/>
            <person name="Gugger P.F."/>
            <person name="Sherman R."/>
            <person name="Stevens K."/>
            <person name="Langley C.H."/>
            <person name="Pellegrini M."/>
            <person name="Salzberg S.L."/>
        </authorList>
    </citation>
    <scope>NUCLEOTIDE SEQUENCE [LARGE SCALE GENOMIC DNA]</scope>
    <source>
        <strain evidence="4 5">cv. SW786</strain>
    </source>
</reference>
<dbReference type="InParanoid" id="A0A7N2N5P3"/>
<feature type="coiled-coil region" evidence="1">
    <location>
        <begin position="527"/>
        <end position="579"/>
    </location>
</feature>
<dbReference type="Proteomes" id="UP000594261">
    <property type="component" value="Chromosome 12"/>
</dbReference>
<reference evidence="4" key="2">
    <citation type="submission" date="2021-01" db="UniProtKB">
        <authorList>
            <consortium name="EnsemblPlants"/>
        </authorList>
    </citation>
    <scope>IDENTIFICATION</scope>
</reference>
<dbReference type="EnsemblPlants" id="QL12p035690:mrna">
    <property type="protein sequence ID" value="QL12p035690:mrna"/>
    <property type="gene ID" value="QL12p035690"/>
</dbReference>
<feature type="coiled-coil region" evidence="1">
    <location>
        <begin position="1883"/>
        <end position="1952"/>
    </location>
</feature>
<evidence type="ECO:0000313" key="5">
    <source>
        <dbReference type="Proteomes" id="UP000594261"/>
    </source>
</evidence>
<feature type="coiled-coil region" evidence="1">
    <location>
        <begin position="1714"/>
        <end position="1779"/>
    </location>
</feature>
<feature type="coiled-coil region" evidence="1">
    <location>
        <begin position="1059"/>
        <end position="1124"/>
    </location>
</feature>
<feature type="compositionally biased region" description="Polar residues" evidence="2">
    <location>
        <begin position="161"/>
        <end position="170"/>
    </location>
</feature>
<feature type="coiled-coil region" evidence="1">
    <location>
        <begin position="2262"/>
        <end position="2289"/>
    </location>
</feature>
<dbReference type="PANTHER" id="PTHR34452:SF1">
    <property type="entry name" value="SPORULATION-SPECIFIC PROTEIN"/>
    <property type="match status" value="1"/>
</dbReference>
<feature type="coiled-coil region" evidence="1">
    <location>
        <begin position="1321"/>
        <end position="1681"/>
    </location>
</feature>
<feature type="region of interest" description="Disordered" evidence="2">
    <location>
        <begin position="150"/>
        <end position="183"/>
    </location>
</feature>
<evidence type="ECO:0000256" key="2">
    <source>
        <dbReference type="SAM" id="MobiDB-lite"/>
    </source>
</evidence>
<sequence>MSRISKWKLEKTKVKVVFRLQFHATHIPQTGWDKLFISFIPADSGKATAKTTKSNVRNGTCKWADPIYETTRLLQDIKTKQYDEKLYKLVVAMGSSRSSILGEADINLADYADALKPSDVALSLNGCDSGATLHVTVQLLTSKTGFREFEQQREQRERGLETTSDQNSHYESAGRKVSSSAETLNDQMDKINARVRFKKEPKDLPSLEEEVGLNEEYADSAVGFDGSSNTSESLYAEKHEVSSIHEIDSLKSTISGDLGGLSLSQSPQPEKGDHSDNRFLAQGTSDWVHGWSSDYSADNDLAIAYEENSRLRASLEAAESSILELKLEVSSLQSHADEIGVEAQNFSQQLAAEIASGEELANEVSFLHSECSKFKDDLEKLKNSKLNPPYTGRESIETDQGHLIQEIQLRWLKGVLLVEDKITELQTKACFGFQEEDLRFLHSDLEALLGILRDLKQGNVQTISGLNLTSVKEIKEMNLHRSELVVPRTGFDADLYEPEGLLHCLKIPSLVSHESDSVDTNVLKGKLFEVLRELNESKAERESLARKMDQMECYYEALVQELEETQRQMMGELQSLRNEHSTCIYTISSTKAEMDTMHHDMNEKLIRLAEDKHDLESHNKELERRAITAEAALKRARLNYSIAVNQLQKDLELLSFQVLSMFETNENLVRQAFADSPEPIFQGSPEMVQNRKLGSEEFVSAKLLHCQHNHTGVKKQNVGGDALLEDLKRSLCLQEGLYPKFEEEVCEMHLVNVYLDVFSKSLQESLVEVSSEFRLMNERMEELTQQLELSTESKELLMFRLQAAMDDVHSLNDYKATCIAKCNDLALHNQILESTLQNVTHENHLLNQKITEWEALMTEYRSYEKKYEVCAAEKLVLENLLNKKTQENGNLQNDISVFQEELKEVRFEFNELTSEKENQQNTINFLQEKLWNLMASYDKKYGGMSLWSESFCQDLESKDLTGVVLQLEEFHHNALKRILQLMEENKGLLNERDLVQVSLRTAESDNLIMKQKFEHDIRAAVDKLDVSNSLLQKFQLEIEATANRLKVSSEADERYARQHTELLSDLDHMEAELQKLTSKNKDLAQEILALETVTDDLGRCKLSIAALQEEKDTLIVSLQGKNEESAKLALELSNLKGSWQSLHDELHIERSSRDKLESTVFELNSQLDEKQCQLIDFDQQKAELVCLKQMVSDLEFEKRRVGHLLLKTEECLKNVQEECSSLENQLSEMHEFSIDVAVRDIFTKTQYEAWIEDLLQQLAELHKKHLNDEAVHDRCLASEAHYNEENARLLTSLDSLKSELGASIAENRVLLDKISVITYKLEEYKNRAENVEATLKGEKGRHALEVESLEQKLVSSEEKVDNLMFAKEELEVKYKEENARLLTSLDSLKSELEASTAENRVLLDKISVITYELEEDKNRAENVEATLKGEKGQHALEVESLEQKLVNSEEKVDNLMFAKEELEVKYKEENARLLTSLDSLKSELEASTAENRVLLDKISVITYELEEEKNRAENAEATLKGEKGQHALEVESLEQKLVNSEEKVDNLMFAKEELEVKYKEENARLLTSLDSLKSELEASTAENRVLLDKISVITYELEEYKNRAENVEATLKGEKGQHALEVESLEQKFVNSEEKVDNLMFAKEELEVKYKEENARLLTSLDSLKSELEASTAENRVLLDKISVITYELEEYKIRAENVEATLKGEKGWHALEVERLEHKLVDSEEKVDNLMFSKEELEVKSILLKAKVDEQHAHITLLEGYNDELIMLQKKCSELSQRLAEQVLRTEEFKNLSIHLKELKDKADAECLQVREKREPEGPPVGMQESLRIAFIKEQYETKLQELKHHLSISKKHSDEMLWKLQDAINEVENKKKSEASHLKRNEELGLRILELEAELQSALSEKRELMNACDLMKAEKECSFISLECCKEEKQELEAFLQKCNDEKSKIAEELTLMKDLLESSASHINVQKEGSGGLLNVDCTPDEPVGKLHQKNSILGIPNNGRISIDVAPRNSPTEEPFCKLSDKDNSMNCEEAEYACTIPANETDLMNVHPMQDILLSGGGNCIQSLALVNQEDLLHPDTNHLALTNDHFKAQNLKNSMDHLNKELERMKHENTIFPQDDNDFLSKFPGLQRELMQLRKANEELGSIYPLYNEFSSGGNALERVLALEIELAEALQEKKKSSIHFQSALFCQALLLVAVNGPVSVGPSGVFVSVLVTVGCGCECTFSFGSNKLPAGQTASSFLRQHSDEEAIFHSFRAINELIKDMLELKERYTGVETELKDMHDRYSQLSLQFAEVEGERQKLMMTLKSVRASKKAPLFNRSSSASLGDDPS</sequence>
<keyword evidence="5" id="KW-1185">Reference proteome</keyword>
<feature type="coiled-coil region" evidence="1">
    <location>
        <begin position="1205"/>
        <end position="1232"/>
    </location>
</feature>
<feature type="coiled-coil region" evidence="1">
    <location>
        <begin position="605"/>
        <end position="639"/>
    </location>
</feature>
<proteinExistence type="predicted"/>
<feature type="domain" description="C2 NT-type" evidence="3">
    <location>
        <begin position="6"/>
        <end position="141"/>
    </location>
</feature>